<dbReference type="RefSeq" id="WP_157807838.1">
    <property type="nucleotide sequence ID" value="NZ_JBHTBD010000007.1"/>
</dbReference>
<dbReference type="InterPro" id="IPR005039">
    <property type="entry name" value="Ant_C"/>
</dbReference>
<organism evidence="2 3">
    <name type="scientific">Marinobacter aromaticivorans</name>
    <dbReference type="NCBI Taxonomy" id="1494078"/>
    <lineage>
        <taxon>Bacteria</taxon>
        <taxon>Pseudomonadati</taxon>
        <taxon>Pseudomonadota</taxon>
        <taxon>Gammaproteobacteria</taxon>
        <taxon>Pseudomonadales</taxon>
        <taxon>Marinobacteraceae</taxon>
        <taxon>Marinobacter</taxon>
    </lineage>
</organism>
<evidence type="ECO:0000313" key="3">
    <source>
        <dbReference type="Proteomes" id="UP001596506"/>
    </source>
</evidence>
<dbReference type="InterPro" id="IPR014054">
    <property type="entry name" value="Phage_regulatory_Rha"/>
</dbReference>
<reference evidence="3" key="1">
    <citation type="journal article" date="2019" name="Int. J. Syst. Evol. Microbiol.">
        <title>The Global Catalogue of Microorganisms (GCM) 10K type strain sequencing project: providing services to taxonomists for standard genome sequencing and annotation.</title>
        <authorList>
            <consortium name="The Broad Institute Genomics Platform"/>
            <consortium name="The Broad Institute Genome Sequencing Center for Infectious Disease"/>
            <person name="Wu L."/>
            <person name="Ma J."/>
        </authorList>
    </citation>
    <scope>NUCLEOTIDE SEQUENCE [LARGE SCALE GENOMIC DNA]</scope>
    <source>
        <strain evidence="3">CCUG 60559</strain>
    </source>
</reference>
<dbReference type="Pfam" id="PF03374">
    <property type="entry name" value="ANT"/>
    <property type="match status" value="1"/>
</dbReference>
<dbReference type="Pfam" id="PF09669">
    <property type="entry name" value="Phage_pRha"/>
    <property type="match status" value="1"/>
</dbReference>
<dbReference type="EMBL" id="JBHTBD010000007">
    <property type="protein sequence ID" value="MFC7296076.1"/>
    <property type="molecule type" value="Genomic_DNA"/>
</dbReference>
<dbReference type="Proteomes" id="UP001596506">
    <property type="component" value="Unassembled WGS sequence"/>
</dbReference>
<gene>
    <name evidence="2" type="ORF">ACFQQA_15240</name>
</gene>
<keyword evidence="3" id="KW-1185">Reference proteome</keyword>
<name>A0ABW2IXX2_9GAMM</name>
<evidence type="ECO:0000313" key="2">
    <source>
        <dbReference type="EMBL" id="MFC7296076.1"/>
    </source>
</evidence>
<evidence type="ECO:0000259" key="1">
    <source>
        <dbReference type="Pfam" id="PF03374"/>
    </source>
</evidence>
<feature type="domain" description="Antirepressor protein C-terminal" evidence="1">
    <location>
        <begin position="125"/>
        <end position="224"/>
    </location>
</feature>
<protein>
    <submittedName>
        <fullName evidence="2">Phage antirepressor KilAC domain-containing protein</fullName>
    </submittedName>
</protein>
<proteinExistence type="predicted"/>
<accession>A0ABW2IXX2</accession>
<comment type="caution">
    <text evidence="2">The sequence shown here is derived from an EMBL/GenBank/DDBJ whole genome shotgun (WGS) entry which is preliminary data.</text>
</comment>
<sequence>MTDLILSGNREQITMSSREIARVVESRHDNVRRTIETLAARQVIQLPQSEEVKNHLGQTVREYMVGKRDSYVVVAQLSPEFTAKLVDRWQELEQKATASLPDFTNPAVAARAWADEVEGKQAALAQLEQSRPYVEFARQVEVSPGAISVAEAAKIIGSGQNRLMAFLRQKGWVSRRNEPYQRVIEAGYLDVKVNRYNDPDRGLKDSLTTLVTGKGLRKLQQMWATQQSLELQ</sequence>